<dbReference type="AlphaFoldDB" id="A0A4P9X9D4"/>
<evidence type="ECO:0000313" key="2">
    <source>
        <dbReference type="Proteomes" id="UP000274922"/>
    </source>
</evidence>
<dbReference type="Proteomes" id="UP000274922">
    <property type="component" value="Unassembled WGS sequence"/>
</dbReference>
<sequence length="79" mass="9121">QRRLAEEKRDLQRATAEIDALVARQKPLPQRVVDPKIRELEQAVVQCYRDQSGRPLDCWQEVEALKKAVKQAQHAFIAS</sequence>
<keyword evidence="2" id="KW-1185">Reference proteome</keyword>
<dbReference type="InterPro" id="IPR012471">
    <property type="entry name" value="DUF1690"/>
</dbReference>
<dbReference type="OrthoDB" id="5544375at2759"/>
<evidence type="ECO:0000313" key="1">
    <source>
        <dbReference type="EMBL" id="RKP01918.1"/>
    </source>
</evidence>
<organism evidence="1 2">
    <name type="scientific">Caulochytrium protostelioides</name>
    <dbReference type="NCBI Taxonomy" id="1555241"/>
    <lineage>
        <taxon>Eukaryota</taxon>
        <taxon>Fungi</taxon>
        <taxon>Fungi incertae sedis</taxon>
        <taxon>Chytridiomycota</taxon>
        <taxon>Chytridiomycota incertae sedis</taxon>
        <taxon>Chytridiomycetes</taxon>
        <taxon>Caulochytriales</taxon>
        <taxon>Caulochytriaceae</taxon>
        <taxon>Caulochytrium</taxon>
    </lineage>
</organism>
<protein>
    <recommendedName>
        <fullName evidence="3">DUF1690-domain-containing protein</fullName>
    </recommendedName>
</protein>
<accession>A0A4P9X9D4</accession>
<gene>
    <name evidence="1" type="ORF">CXG81DRAFT_1727</name>
</gene>
<reference evidence="2" key="1">
    <citation type="journal article" date="2018" name="Nat. Microbiol.">
        <title>Leveraging single-cell genomics to expand the fungal tree of life.</title>
        <authorList>
            <person name="Ahrendt S.R."/>
            <person name="Quandt C.A."/>
            <person name="Ciobanu D."/>
            <person name="Clum A."/>
            <person name="Salamov A."/>
            <person name="Andreopoulos B."/>
            <person name="Cheng J.F."/>
            <person name="Woyke T."/>
            <person name="Pelin A."/>
            <person name="Henrissat B."/>
            <person name="Reynolds N.K."/>
            <person name="Benny G.L."/>
            <person name="Smith M.E."/>
            <person name="James T.Y."/>
            <person name="Grigoriev I.V."/>
        </authorList>
    </citation>
    <scope>NUCLEOTIDE SEQUENCE [LARGE SCALE GENOMIC DNA]</scope>
    <source>
        <strain evidence="2">ATCC 52028</strain>
    </source>
</reference>
<name>A0A4P9X9D4_9FUNG</name>
<evidence type="ECO:0008006" key="3">
    <source>
        <dbReference type="Google" id="ProtNLM"/>
    </source>
</evidence>
<feature type="non-terminal residue" evidence="1">
    <location>
        <position position="79"/>
    </location>
</feature>
<proteinExistence type="predicted"/>
<dbReference type="STRING" id="1555241.A0A4P9X9D4"/>
<feature type="non-terminal residue" evidence="1">
    <location>
        <position position="1"/>
    </location>
</feature>
<dbReference type="EMBL" id="ML014157">
    <property type="protein sequence ID" value="RKP01918.1"/>
    <property type="molecule type" value="Genomic_DNA"/>
</dbReference>
<dbReference type="Pfam" id="PF07956">
    <property type="entry name" value="DUF1690"/>
    <property type="match status" value="1"/>
</dbReference>